<evidence type="ECO:0000259" key="4">
    <source>
        <dbReference type="Pfam" id="PF14226"/>
    </source>
</evidence>
<dbReference type="Proteomes" id="UP000321393">
    <property type="component" value="Unassembled WGS sequence"/>
</dbReference>
<comment type="caution">
    <text evidence="6">The sequence shown here is derived from an EMBL/GenBank/DDBJ whole genome shotgun (WGS) entry which is preliminary data.</text>
</comment>
<gene>
    <name evidence="6" type="ORF">E5676_scaffold411G002210</name>
    <name evidence="5" type="ORF">E6C27_scaffold497G00290</name>
</gene>
<dbReference type="PANTHER" id="PTHR10209">
    <property type="entry name" value="OXIDOREDUCTASE, 2OG-FE II OXYGENASE FAMILY PROTEIN"/>
    <property type="match status" value="1"/>
</dbReference>
<dbReference type="Proteomes" id="UP000321947">
    <property type="component" value="Unassembled WGS sequence"/>
</dbReference>
<dbReference type="InterPro" id="IPR027443">
    <property type="entry name" value="IPNS-like_sf"/>
</dbReference>
<protein>
    <submittedName>
        <fullName evidence="6">1-aminocyclopropane-1-carboxylate oxidase-like protein 12-like</fullName>
    </submittedName>
</protein>
<dbReference type="PANTHER" id="PTHR10209:SF751">
    <property type="entry name" value="OS06G0255100 PROTEIN"/>
    <property type="match status" value="1"/>
</dbReference>
<evidence type="ECO:0000256" key="3">
    <source>
        <dbReference type="ARBA" id="ARBA00023004"/>
    </source>
</evidence>
<evidence type="ECO:0000313" key="7">
    <source>
        <dbReference type="Proteomes" id="UP000321393"/>
    </source>
</evidence>
<dbReference type="GO" id="GO:0016491">
    <property type="term" value="F:oxidoreductase activity"/>
    <property type="evidence" value="ECO:0007669"/>
    <property type="project" value="UniProtKB-KW"/>
</dbReference>
<evidence type="ECO:0000256" key="2">
    <source>
        <dbReference type="ARBA" id="ARBA00023002"/>
    </source>
</evidence>
<organism evidence="6 8">
    <name type="scientific">Cucumis melo var. makuwa</name>
    <name type="common">Oriental melon</name>
    <dbReference type="NCBI Taxonomy" id="1194695"/>
    <lineage>
        <taxon>Eukaryota</taxon>
        <taxon>Viridiplantae</taxon>
        <taxon>Streptophyta</taxon>
        <taxon>Embryophyta</taxon>
        <taxon>Tracheophyta</taxon>
        <taxon>Spermatophyta</taxon>
        <taxon>Magnoliopsida</taxon>
        <taxon>eudicotyledons</taxon>
        <taxon>Gunneridae</taxon>
        <taxon>Pentapetalae</taxon>
        <taxon>rosids</taxon>
        <taxon>fabids</taxon>
        <taxon>Cucurbitales</taxon>
        <taxon>Cucurbitaceae</taxon>
        <taxon>Benincaseae</taxon>
        <taxon>Cucumis</taxon>
    </lineage>
</organism>
<evidence type="ECO:0000313" key="8">
    <source>
        <dbReference type="Proteomes" id="UP000321947"/>
    </source>
</evidence>
<dbReference type="EMBL" id="SSTE01007192">
    <property type="protein sequence ID" value="KAA0057557.1"/>
    <property type="molecule type" value="Genomic_DNA"/>
</dbReference>
<sequence>MGWVGEIPVIDLRGIGRRAEEVVREIGEACERWGIFHMVNHGIPNGVMKKVLEAIGEFMSNQKKRR</sequence>
<reference evidence="7 8" key="1">
    <citation type="submission" date="2019-08" db="EMBL/GenBank/DDBJ databases">
        <title>Draft genome sequences of two oriental melons (Cucumis melo L. var makuwa).</title>
        <authorList>
            <person name="Kwon S.-Y."/>
        </authorList>
    </citation>
    <scope>NUCLEOTIDE SEQUENCE [LARGE SCALE GENOMIC DNA]</scope>
    <source>
        <strain evidence="8">cv. Chang Bougi</strain>
        <strain evidence="7">cv. SW 3</strain>
        <tissue evidence="6">Leaf</tissue>
    </source>
</reference>
<evidence type="ECO:0000256" key="1">
    <source>
        <dbReference type="ARBA" id="ARBA00022723"/>
    </source>
</evidence>
<evidence type="ECO:0000313" key="6">
    <source>
        <dbReference type="EMBL" id="TYK18278.1"/>
    </source>
</evidence>
<dbReference type="Gene3D" id="2.60.120.330">
    <property type="entry name" value="B-lactam Antibiotic, Isopenicillin N Synthase, Chain"/>
    <property type="match status" value="1"/>
</dbReference>
<name>A0A5D3D410_CUCMM</name>
<dbReference type="STRING" id="1194695.A0A5D3D410"/>
<accession>A0A5D3D410</accession>
<dbReference type="EMBL" id="SSTD01007927">
    <property type="protein sequence ID" value="TYK18278.1"/>
    <property type="molecule type" value="Genomic_DNA"/>
</dbReference>
<keyword evidence="2" id="KW-0560">Oxidoreductase</keyword>
<dbReference type="SUPFAM" id="SSF51197">
    <property type="entry name" value="Clavaminate synthase-like"/>
    <property type="match status" value="1"/>
</dbReference>
<dbReference type="Pfam" id="PF14226">
    <property type="entry name" value="DIOX_N"/>
    <property type="match status" value="1"/>
</dbReference>
<dbReference type="InterPro" id="IPR026992">
    <property type="entry name" value="DIOX_N"/>
</dbReference>
<proteinExistence type="predicted"/>
<keyword evidence="1" id="KW-0479">Metal-binding</keyword>
<dbReference type="OrthoDB" id="288590at2759"/>
<keyword evidence="3" id="KW-0408">Iron</keyword>
<dbReference type="GO" id="GO:0046872">
    <property type="term" value="F:metal ion binding"/>
    <property type="evidence" value="ECO:0007669"/>
    <property type="project" value="UniProtKB-KW"/>
</dbReference>
<dbReference type="AlphaFoldDB" id="A0A5D3D410"/>
<feature type="domain" description="Non-haem dioxygenase N-terminal" evidence="4">
    <location>
        <begin position="7"/>
        <end position="60"/>
    </location>
</feature>
<evidence type="ECO:0000313" key="5">
    <source>
        <dbReference type="EMBL" id="KAA0057557.1"/>
    </source>
</evidence>